<evidence type="ECO:0000313" key="1">
    <source>
        <dbReference type="EMBL" id="CAI2190501.1"/>
    </source>
</evidence>
<name>A0A9W4T3A0_9GLOM</name>
<reference evidence="1" key="1">
    <citation type="submission" date="2022-08" db="EMBL/GenBank/DDBJ databases">
        <authorList>
            <person name="Kallberg Y."/>
            <person name="Tangrot J."/>
            <person name="Rosling A."/>
        </authorList>
    </citation>
    <scope>NUCLEOTIDE SEQUENCE</scope>
    <source>
        <strain evidence="1">Wild A</strain>
    </source>
</reference>
<feature type="non-terminal residue" evidence="1">
    <location>
        <position position="122"/>
    </location>
</feature>
<sequence length="122" mass="14168">SQYKCRQQLIWQYQAWLNETNLHVCEISNNCINQIAHKLKLLDGKEEIKKLLEVIKYLTQEREEQIYPDDVVDVFKTNFVVCELVQEKIILRKIFEGSKILSSNIIITGVASGVQVNANMQT</sequence>
<dbReference type="OrthoDB" id="2400715at2759"/>
<comment type="caution">
    <text evidence="1">The sequence shown here is derived from an EMBL/GenBank/DDBJ whole genome shotgun (WGS) entry which is preliminary data.</text>
</comment>
<dbReference type="AlphaFoldDB" id="A0A9W4T3A0"/>
<organism evidence="1 2">
    <name type="scientific">Funneliformis geosporum</name>
    <dbReference type="NCBI Taxonomy" id="1117311"/>
    <lineage>
        <taxon>Eukaryota</taxon>
        <taxon>Fungi</taxon>
        <taxon>Fungi incertae sedis</taxon>
        <taxon>Mucoromycota</taxon>
        <taxon>Glomeromycotina</taxon>
        <taxon>Glomeromycetes</taxon>
        <taxon>Glomerales</taxon>
        <taxon>Glomeraceae</taxon>
        <taxon>Funneliformis</taxon>
    </lineage>
</organism>
<evidence type="ECO:0000313" key="2">
    <source>
        <dbReference type="Proteomes" id="UP001153678"/>
    </source>
</evidence>
<dbReference type="Proteomes" id="UP001153678">
    <property type="component" value="Unassembled WGS sequence"/>
</dbReference>
<protein>
    <submittedName>
        <fullName evidence="1">11788_t:CDS:1</fullName>
    </submittedName>
</protein>
<keyword evidence="2" id="KW-1185">Reference proteome</keyword>
<gene>
    <name evidence="1" type="ORF">FWILDA_LOCUS14607</name>
</gene>
<proteinExistence type="predicted"/>
<dbReference type="EMBL" id="CAMKVN010006618">
    <property type="protein sequence ID" value="CAI2190501.1"/>
    <property type="molecule type" value="Genomic_DNA"/>
</dbReference>
<accession>A0A9W4T3A0</accession>